<dbReference type="InterPro" id="IPR000182">
    <property type="entry name" value="GNAT_dom"/>
</dbReference>
<dbReference type="GO" id="GO:0016747">
    <property type="term" value="F:acyltransferase activity, transferring groups other than amino-acyl groups"/>
    <property type="evidence" value="ECO:0007669"/>
    <property type="project" value="InterPro"/>
</dbReference>
<feature type="domain" description="N-acetyltransferase" evidence="1">
    <location>
        <begin position="94"/>
        <end position="145"/>
    </location>
</feature>
<organism evidence="2">
    <name type="scientific">viral metagenome</name>
    <dbReference type="NCBI Taxonomy" id="1070528"/>
    <lineage>
        <taxon>unclassified sequences</taxon>
        <taxon>metagenomes</taxon>
        <taxon>organismal metagenomes</taxon>
    </lineage>
</organism>
<dbReference type="Pfam" id="PF13673">
    <property type="entry name" value="Acetyltransf_10"/>
    <property type="match status" value="1"/>
</dbReference>
<dbReference type="SUPFAM" id="SSF55729">
    <property type="entry name" value="Acyl-CoA N-acyltransferases (Nat)"/>
    <property type="match status" value="1"/>
</dbReference>
<proteinExistence type="predicted"/>
<sequence length="351" mass="41153">MSNCLVTILNCSRASDLKRLKNFQKIEREQRSHFTRFLTLNSDGCDNKYLIYFIAVRPATITEPQQLCGVAQTELSGINTVNVNFLTSRAATDLNYKGAGTMLLDAVAKFYKTDPRLFGINLTAVRTAVPFYLKYGFKQNGEDYSDMFYPFDTYYKFDHYDTNMRNSHIRLAIRRKDRDTLDEILYQDQLHLKDIVQTNPHKRRTDKKFLYLNEFLVDQYFNQLDIDGYIFSSFVDEQEDSIVIALLNRNEKFINYLEDEDVKKMIKRNRGNTLTKIIITLSDAGYQFNEELFKQLINSRTVNKEAINAMYGNGIELTDKSFAEEIEEEYEILKTRFQALETAHNILKKHF</sequence>
<accession>A0A6C0HE12</accession>
<dbReference type="Gene3D" id="3.40.630.30">
    <property type="match status" value="1"/>
</dbReference>
<protein>
    <recommendedName>
        <fullName evidence="1">N-acetyltransferase domain-containing protein</fullName>
    </recommendedName>
</protein>
<name>A0A6C0HE12_9ZZZZ</name>
<evidence type="ECO:0000259" key="1">
    <source>
        <dbReference type="Pfam" id="PF13673"/>
    </source>
</evidence>
<dbReference type="AlphaFoldDB" id="A0A6C0HE12"/>
<reference evidence="2" key="1">
    <citation type="journal article" date="2020" name="Nature">
        <title>Giant virus diversity and host interactions through global metagenomics.</title>
        <authorList>
            <person name="Schulz F."/>
            <person name="Roux S."/>
            <person name="Paez-Espino D."/>
            <person name="Jungbluth S."/>
            <person name="Walsh D.A."/>
            <person name="Denef V.J."/>
            <person name="McMahon K.D."/>
            <person name="Konstantinidis K.T."/>
            <person name="Eloe-Fadrosh E.A."/>
            <person name="Kyrpides N.C."/>
            <person name="Woyke T."/>
        </authorList>
    </citation>
    <scope>NUCLEOTIDE SEQUENCE</scope>
    <source>
        <strain evidence="2">GVMAG-M-3300023179-92</strain>
    </source>
</reference>
<dbReference type="EMBL" id="MN739941">
    <property type="protein sequence ID" value="QHT78838.1"/>
    <property type="molecule type" value="Genomic_DNA"/>
</dbReference>
<dbReference type="InterPro" id="IPR016181">
    <property type="entry name" value="Acyl_CoA_acyltransferase"/>
</dbReference>
<evidence type="ECO:0000313" key="2">
    <source>
        <dbReference type="EMBL" id="QHT78838.1"/>
    </source>
</evidence>